<dbReference type="EC" id="2.7.7.65" evidence="1"/>
<dbReference type="CDD" id="cd12915">
    <property type="entry name" value="PDC2_DGC_like"/>
    <property type="match status" value="1"/>
</dbReference>
<dbReference type="InterPro" id="IPR054327">
    <property type="entry name" value="His-kinase-like_sensor"/>
</dbReference>
<dbReference type="Pfam" id="PF00990">
    <property type="entry name" value="GGDEF"/>
    <property type="match status" value="1"/>
</dbReference>
<dbReference type="Gene3D" id="3.30.450.20">
    <property type="entry name" value="PAS domain"/>
    <property type="match status" value="2"/>
</dbReference>
<dbReference type="RefSeq" id="WP_238307515.1">
    <property type="nucleotide sequence ID" value="NZ_BPRE01000002.1"/>
</dbReference>
<dbReference type="Pfam" id="PF22588">
    <property type="entry name" value="dCache_1_like"/>
    <property type="match status" value="1"/>
</dbReference>
<feature type="transmembrane region" description="Helical" evidence="3">
    <location>
        <begin position="16"/>
        <end position="37"/>
    </location>
</feature>
<feature type="transmembrane region" description="Helical" evidence="3">
    <location>
        <begin position="291"/>
        <end position="311"/>
    </location>
</feature>
<organism evidence="5 6">
    <name type="scientific">Methylorubrum suomiense</name>
    <dbReference type="NCBI Taxonomy" id="144191"/>
    <lineage>
        <taxon>Bacteria</taxon>
        <taxon>Pseudomonadati</taxon>
        <taxon>Pseudomonadota</taxon>
        <taxon>Alphaproteobacteria</taxon>
        <taxon>Hyphomicrobiales</taxon>
        <taxon>Methylobacteriaceae</taxon>
        <taxon>Methylorubrum</taxon>
    </lineage>
</organism>
<dbReference type="PROSITE" id="PS50887">
    <property type="entry name" value="GGDEF"/>
    <property type="match status" value="1"/>
</dbReference>
<proteinExistence type="predicted"/>
<evidence type="ECO:0000313" key="6">
    <source>
        <dbReference type="Proteomes" id="UP001055093"/>
    </source>
</evidence>
<feature type="domain" description="GGDEF" evidence="4">
    <location>
        <begin position="359"/>
        <end position="495"/>
    </location>
</feature>
<dbReference type="PANTHER" id="PTHR45138">
    <property type="entry name" value="REGULATORY COMPONENTS OF SENSORY TRANSDUCTION SYSTEM"/>
    <property type="match status" value="1"/>
</dbReference>
<protein>
    <recommendedName>
        <fullName evidence="1">diguanylate cyclase</fullName>
        <ecNumber evidence="1">2.7.7.65</ecNumber>
    </recommendedName>
</protein>
<gene>
    <name evidence="5" type="ORF">BGCPKDLD_0791</name>
</gene>
<dbReference type="CDD" id="cd01949">
    <property type="entry name" value="GGDEF"/>
    <property type="match status" value="1"/>
</dbReference>
<dbReference type="NCBIfam" id="TIGR00254">
    <property type="entry name" value="GGDEF"/>
    <property type="match status" value="1"/>
</dbReference>
<accession>A0ABQ4UT88</accession>
<dbReference type="PANTHER" id="PTHR45138:SF9">
    <property type="entry name" value="DIGUANYLATE CYCLASE DGCM-RELATED"/>
    <property type="match status" value="1"/>
</dbReference>
<reference evidence="5" key="2">
    <citation type="submission" date="2021-08" db="EMBL/GenBank/DDBJ databases">
        <authorList>
            <person name="Tani A."/>
            <person name="Ola A."/>
            <person name="Ogura Y."/>
            <person name="Katsura K."/>
            <person name="Hayashi T."/>
        </authorList>
    </citation>
    <scope>NUCLEOTIDE SEQUENCE</scope>
    <source>
        <strain evidence="5">DSM 14458</strain>
    </source>
</reference>
<name>A0ABQ4UT88_9HYPH</name>
<keyword evidence="3" id="KW-0812">Transmembrane</keyword>
<comment type="caution">
    <text evidence="5">The sequence shown here is derived from an EMBL/GenBank/DDBJ whole genome shotgun (WGS) entry which is preliminary data.</text>
</comment>
<dbReference type="EMBL" id="BPRE01000002">
    <property type="protein sequence ID" value="GJE74222.1"/>
    <property type="molecule type" value="Genomic_DNA"/>
</dbReference>
<dbReference type="Proteomes" id="UP001055093">
    <property type="component" value="Unassembled WGS sequence"/>
</dbReference>
<evidence type="ECO:0000256" key="2">
    <source>
        <dbReference type="ARBA" id="ARBA00034247"/>
    </source>
</evidence>
<dbReference type="InterPro" id="IPR050469">
    <property type="entry name" value="Diguanylate_Cyclase"/>
</dbReference>
<keyword evidence="3" id="KW-0472">Membrane</keyword>
<sequence>MVLPSRLARLLRSTHTWIGLGVLAPLGMLMVSGLMLLDLRQDAWDKAEQTSRNLLQVIERDIARNVEVIDLTLRAMQDNMRMPGLAKLDPDMRQLVLFDRATGARDLGVMFVLDENGDVVEDAAASPPRKGNYADRDYFQAHKANGHLGLYVGRPIVSRLTGERMVNFSRRIDKPDGSFGGLVLGSLKLTYFARLFDQIGLGQEGAINLYLRDGTRITRHPYLEADVGVNIAGSRTFDRFAREGAGKFVETSVRDGVRRLYTFSQVGDLPLILNVALAVDEVEAGWRAKAVVIGTVVLVLCGLTVVLSLLFGRELRHRAAMQAELARLSLTDALTGLPNRRRFEEAFEAAWDRARRTGKPLSLLVVDADHFKRYNDRYGHAVGDEVLKGLAQCLSAGVHRPDDLVARVGGEEFAILLPDTDQDGAMRIASKVHEEVATVSVPSAGIAAGAVTVSIGLTTGHGSASERAEALYRAADAALYEAKAAGRNQTRCAPGSEKGNLRAPVLRLVGAHRGQA</sequence>
<evidence type="ECO:0000259" key="4">
    <source>
        <dbReference type="PROSITE" id="PS50887"/>
    </source>
</evidence>
<dbReference type="InterPro" id="IPR000160">
    <property type="entry name" value="GGDEF_dom"/>
</dbReference>
<dbReference type="Gene3D" id="3.30.70.270">
    <property type="match status" value="1"/>
</dbReference>
<reference evidence="5" key="1">
    <citation type="journal article" date="2021" name="Front. Microbiol.">
        <title>Comprehensive Comparative Genomics and Phenotyping of Methylobacterium Species.</title>
        <authorList>
            <person name="Alessa O."/>
            <person name="Ogura Y."/>
            <person name="Fujitani Y."/>
            <person name="Takami H."/>
            <person name="Hayashi T."/>
            <person name="Sahin N."/>
            <person name="Tani A."/>
        </authorList>
    </citation>
    <scope>NUCLEOTIDE SEQUENCE</scope>
    <source>
        <strain evidence="5">DSM 14458</strain>
    </source>
</reference>
<evidence type="ECO:0000256" key="1">
    <source>
        <dbReference type="ARBA" id="ARBA00012528"/>
    </source>
</evidence>
<keyword evidence="6" id="KW-1185">Reference proteome</keyword>
<dbReference type="CDD" id="cd12914">
    <property type="entry name" value="PDC1_DGC_like"/>
    <property type="match status" value="1"/>
</dbReference>
<dbReference type="InterPro" id="IPR029787">
    <property type="entry name" value="Nucleotide_cyclase"/>
</dbReference>
<evidence type="ECO:0000256" key="3">
    <source>
        <dbReference type="SAM" id="Phobius"/>
    </source>
</evidence>
<keyword evidence="3" id="KW-1133">Transmembrane helix</keyword>
<comment type="catalytic activity">
    <reaction evidence="2">
        <text>2 GTP = 3',3'-c-di-GMP + 2 diphosphate</text>
        <dbReference type="Rhea" id="RHEA:24898"/>
        <dbReference type="ChEBI" id="CHEBI:33019"/>
        <dbReference type="ChEBI" id="CHEBI:37565"/>
        <dbReference type="ChEBI" id="CHEBI:58805"/>
        <dbReference type="EC" id="2.7.7.65"/>
    </reaction>
</comment>
<dbReference type="InterPro" id="IPR043128">
    <property type="entry name" value="Rev_trsase/Diguanyl_cyclase"/>
</dbReference>
<dbReference type="SMART" id="SM00267">
    <property type="entry name" value="GGDEF"/>
    <property type="match status" value="1"/>
</dbReference>
<dbReference type="SUPFAM" id="SSF55073">
    <property type="entry name" value="Nucleotide cyclase"/>
    <property type="match status" value="1"/>
</dbReference>
<evidence type="ECO:0000313" key="5">
    <source>
        <dbReference type="EMBL" id="GJE74222.1"/>
    </source>
</evidence>